<keyword evidence="3" id="KW-0732">Signal</keyword>
<keyword evidence="7" id="KW-1185">Reference proteome</keyword>
<dbReference type="Gene3D" id="3.40.190.10">
    <property type="entry name" value="Periplasmic binding protein-like II"/>
    <property type="match status" value="1"/>
</dbReference>
<keyword evidence="2" id="KW-0813">Transport</keyword>
<feature type="compositionally biased region" description="Acidic residues" evidence="4">
    <location>
        <begin position="1"/>
        <end position="16"/>
    </location>
</feature>
<dbReference type="InterPro" id="IPR000914">
    <property type="entry name" value="SBP_5_dom"/>
</dbReference>
<comment type="caution">
    <text evidence="6">The sequence shown here is derived from an EMBL/GenBank/DDBJ whole genome shotgun (WGS) entry which is preliminary data.</text>
</comment>
<feature type="domain" description="Solute-binding protein family 5" evidence="5">
    <location>
        <begin position="107"/>
        <end position="477"/>
    </location>
</feature>
<reference evidence="6 7" key="1">
    <citation type="journal article" date="2019" name="Int. J. Syst. Evol. Microbiol.">
        <title>The Global Catalogue of Microorganisms (GCM) 10K type strain sequencing project: providing services to taxonomists for standard genome sequencing and annotation.</title>
        <authorList>
            <consortium name="The Broad Institute Genomics Platform"/>
            <consortium name="The Broad Institute Genome Sequencing Center for Infectious Disease"/>
            <person name="Wu L."/>
            <person name="Ma J."/>
        </authorList>
    </citation>
    <scope>NUCLEOTIDE SEQUENCE [LARGE SCALE GENOMIC DNA]</scope>
    <source>
        <strain evidence="6 7">IBRC-M 10256</strain>
    </source>
</reference>
<evidence type="ECO:0000313" key="7">
    <source>
        <dbReference type="Proteomes" id="UP001595846"/>
    </source>
</evidence>
<evidence type="ECO:0000313" key="6">
    <source>
        <dbReference type="EMBL" id="MFC3959596.1"/>
    </source>
</evidence>
<gene>
    <name evidence="6" type="ORF">ACFOUR_14630</name>
</gene>
<feature type="region of interest" description="Disordered" evidence="4">
    <location>
        <begin position="1"/>
        <end position="21"/>
    </location>
</feature>
<evidence type="ECO:0000256" key="4">
    <source>
        <dbReference type="SAM" id="MobiDB-lite"/>
    </source>
</evidence>
<feature type="region of interest" description="Disordered" evidence="4">
    <location>
        <begin position="44"/>
        <end position="67"/>
    </location>
</feature>
<name>A0ABD5NRB6_9EURY</name>
<evidence type="ECO:0000256" key="3">
    <source>
        <dbReference type="ARBA" id="ARBA00022729"/>
    </source>
</evidence>
<dbReference type="SUPFAM" id="SSF53850">
    <property type="entry name" value="Periplasmic binding protein-like II"/>
    <property type="match status" value="1"/>
</dbReference>
<protein>
    <submittedName>
        <fullName evidence="6">ABC transporter substrate-binding protein</fullName>
    </submittedName>
</protein>
<dbReference type="RefSeq" id="WP_256533109.1">
    <property type="nucleotide sequence ID" value="NZ_CP101824.1"/>
</dbReference>
<dbReference type="CDD" id="cd00995">
    <property type="entry name" value="PBP2_NikA_DppA_OppA_like"/>
    <property type="match status" value="1"/>
</dbReference>
<dbReference type="PIRSF" id="PIRSF002741">
    <property type="entry name" value="MppA"/>
    <property type="match status" value="1"/>
</dbReference>
<evidence type="ECO:0000259" key="5">
    <source>
        <dbReference type="Pfam" id="PF00496"/>
    </source>
</evidence>
<comment type="similarity">
    <text evidence="1">Belongs to the bacterial solute-binding protein 5 family.</text>
</comment>
<evidence type="ECO:0000256" key="2">
    <source>
        <dbReference type="ARBA" id="ARBA00022448"/>
    </source>
</evidence>
<dbReference type="GO" id="GO:0042597">
    <property type="term" value="C:periplasmic space"/>
    <property type="evidence" value="ECO:0007669"/>
    <property type="project" value="UniProtKB-ARBA"/>
</dbReference>
<organism evidence="6 7">
    <name type="scientific">Halovivax cerinus</name>
    <dbReference type="NCBI Taxonomy" id="1487865"/>
    <lineage>
        <taxon>Archaea</taxon>
        <taxon>Methanobacteriati</taxon>
        <taxon>Methanobacteriota</taxon>
        <taxon>Stenosarchaea group</taxon>
        <taxon>Halobacteria</taxon>
        <taxon>Halobacteriales</taxon>
        <taxon>Natrialbaceae</taxon>
        <taxon>Halovivax</taxon>
    </lineage>
</organism>
<dbReference type="AlphaFoldDB" id="A0ABD5NRB6"/>
<dbReference type="Proteomes" id="UP001595846">
    <property type="component" value="Unassembled WGS sequence"/>
</dbReference>
<accession>A0ABD5NRB6</accession>
<dbReference type="EMBL" id="JBHSAQ010000013">
    <property type="protein sequence ID" value="MFC3959596.1"/>
    <property type="molecule type" value="Genomic_DNA"/>
</dbReference>
<dbReference type="GeneID" id="73902221"/>
<dbReference type="Pfam" id="PF00496">
    <property type="entry name" value="SBP_bac_5"/>
    <property type="match status" value="1"/>
</dbReference>
<dbReference type="InterPro" id="IPR039424">
    <property type="entry name" value="SBP_5"/>
</dbReference>
<sequence length="559" mass="61233">MGNDSDILDGDPEITTDELSGPVIDRRTTMKLLGVAGLTGLAGCTGGDDPDDGGSGGSPQQGGTLSAGWNVGQFDQIDPHYSTSTYRTQLLGNIFSGLVEIKSDYTVQGDLATDWEVTDGGQTITFTLVEDATFHNGDDFTAEDVKYSFERVIDNETPHTSKFSSLRPVDDGGITTNGEYELELNFSEAFAPILVFLTPDLGNAGAIVSQSAIEEQGEDQFKITPVGTGPFRVAEHELGSTLVLEAHDGYHKTDDDGEALPYLDTIELEPLAEATTRTNAITSGDVSFVNWVPSSQAPSLENSPEVTVEDVLGVNFGGLAFNTRTEPFDSRDVRVGIAKVIDRDRYVESAFRGLAVPDTGIYSPAHEWVYRDEYGESADQKPPTQRYDLEGGRELLSDIEPPSDPITIMIGPPNARKGRVLRGILNNAIGDLGWEFEVESFDQATIFERLSQGQFECIPFGNSVAPDPDELTHGVFGPLETTNNFWGYEGVADLAVEQRTQLDREERKQTLWELEDNVIEDAPYALCEHEQVLSAHRDDVNGYTHYGFVMRFRDVWLDG</sequence>
<dbReference type="PANTHER" id="PTHR30290:SF9">
    <property type="entry name" value="OLIGOPEPTIDE-BINDING PROTEIN APPA"/>
    <property type="match status" value="1"/>
</dbReference>
<evidence type="ECO:0000256" key="1">
    <source>
        <dbReference type="ARBA" id="ARBA00005695"/>
    </source>
</evidence>
<dbReference type="InterPro" id="IPR030678">
    <property type="entry name" value="Peptide/Ni-bd"/>
</dbReference>
<dbReference type="PANTHER" id="PTHR30290">
    <property type="entry name" value="PERIPLASMIC BINDING COMPONENT OF ABC TRANSPORTER"/>
    <property type="match status" value="1"/>
</dbReference>
<dbReference type="Gene3D" id="3.10.105.10">
    <property type="entry name" value="Dipeptide-binding Protein, Domain 3"/>
    <property type="match status" value="1"/>
</dbReference>
<proteinExistence type="inferred from homology"/>